<dbReference type="InterPro" id="IPR010982">
    <property type="entry name" value="Lambda_DNA-bd_dom_sf"/>
</dbReference>
<dbReference type="SUPFAM" id="SSF47413">
    <property type="entry name" value="lambda repressor-like DNA-binding domains"/>
    <property type="match status" value="1"/>
</dbReference>
<dbReference type="CDD" id="cd00093">
    <property type="entry name" value="HTH_XRE"/>
    <property type="match status" value="1"/>
</dbReference>
<sequence length="130" mass="14989">MEIHEYLRFTRNLVVLRKASGLSQEAIASAIGICRASYSQLEQGLRQPDLNILFSISDFYHIAPDALISCDIQELLQKFFTQQNPGKEESRLLKLYKRLSESSKGRLLERAEELAQLEILKKKQILQTEH</sequence>
<dbReference type="PANTHER" id="PTHR46558:SF11">
    <property type="entry name" value="HTH-TYPE TRANSCRIPTIONAL REGULATOR XRE"/>
    <property type="match status" value="1"/>
</dbReference>
<dbReference type="InterPro" id="IPR001387">
    <property type="entry name" value="Cro/C1-type_HTH"/>
</dbReference>
<gene>
    <name evidence="3" type="ORF">H9L42_09645</name>
</gene>
<accession>A0A923SR15</accession>
<dbReference type="PROSITE" id="PS50943">
    <property type="entry name" value="HTH_CROC1"/>
    <property type="match status" value="1"/>
</dbReference>
<dbReference type="SMART" id="SM00530">
    <property type="entry name" value="HTH_XRE"/>
    <property type="match status" value="1"/>
</dbReference>
<evidence type="ECO:0000256" key="1">
    <source>
        <dbReference type="ARBA" id="ARBA00023125"/>
    </source>
</evidence>
<keyword evidence="1" id="KW-0238">DNA-binding</keyword>
<dbReference type="Pfam" id="PF01381">
    <property type="entry name" value="HTH_3"/>
    <property type="match status" value="1"/>
</dbReference>
<feature type="domain" description="HTH cro/C1-type" evidence="2">
    <location>
        <begin position="13"/>
        <end position="67"/>
    </location>
</feature>
<dbReference type="EMBL" id="JACRYT010000009">
    <property type="protein sequence ID" value="MBC6680095.1"/>
    <property type="molecule type" value="Genomic_DNA"/>
</dbReference>
<organism evidence="3 4">
    <name type="scientific">Zhenpiania hominis</name>
    <dbReference type="NCBI Taxonomy" id="2763644"/>
    <lineage>
        <taxon>Bacteria</taxon>
        <taxon>Bacillati</taxon>
        <taxon>Bacillota</taxon>
        <taxon>Clostridia</taxon>
        <taxon>Peptostreptococcales</taxon>
        <taxon>Anaerovoracaceae</taxon>
        <taxon>Zhenpiania</taxon>
    </lineage>
</organism>
<proteinExistence type="predicted"/>
<dbReference type="AlphaFoldDB" id="A0A923SR15"/>
<evidence type="ECO:0000313" key="4">
    <source>
        <dbReference type="Proteomes" id="UP000602647"/>
    </source>
</evidence>
<keyword evidence="4" id="KW-1185">Reference proteome</keyword>
<dbReference type="Proteomes" id="UP000602647">
    <property type="component" value="Unassembled WGS sequence"/>
</dbReference>
<name>A0A923SR15_9FIRM</name>
<evidence type="ECO:0000259" key="2">
    <source>
        <dbReference type="PROSITE" id="PS50943"/>
    </source>
</evidence>
<evidence type="ECO:0000313" key="3">
    <source>
        <dbReference type="EMBL" id="MBC6680095.1"/>
    </source>
</evidence>
<protein>
    <submittedName>
        <fullName evidence="3">Helix-turn-helix domain-containing protein</fullName>
    </submittedName>
</protein>
<dbReference type="Gene3D" id="1.10.260.40">
    <property type="entry name" value="lambda repressor-like DNA-binding domains"/>
    <property type="match status" value="1"/>
</dbReference>
<dbReference type="GO" id="GO:0003677">
    <property type="term" value="F:DNA binding"/>
    <property type="evidence" value="ECO:0007669"/>
    <property type="project" value="UniProtKB-KW"/>
</dbReference>
<dbReference type="RefSeq" id="WP_187303198.1">
    <property type="nucleotide sequence ID" value="NZ_CBCTON010000017.1"/>
</dbReference>
<dbReference type="PANTHER" id="PTHR46558">
    <property type="entry name" value="TRACRIPTIONAL REGULATORY PROTEIN-RELATED-RELATED"/>
    <property type="match status" value="1"/>
</dbReference>
<reference evidence="3" key="1">
    <citation type="submission" date="2020-08" db="EMBL/GenBank/DDBJ databases">
        <title>Genome public.</title>
        <authorList>
            <person name="Liu C."/>
            <person name="Sun Q."/>
        </authorList>
    </citation>
    <scope>NUCLEOTIDE SEQUENCE</scope>
    <source>
        <strain evidence="3">BX12</strain>
    </source>
</reference>
<comment type="caution">
    <text evidence="3">The sequence shown here is derived from an EMBL/GenBank/DDBJ whole genome shotgun (WGS) entry which is preliminary data.</text>
</comment>